<reference evidence="2 3" key="1">
    <citation type="submission" date="2023-06" db="EMBL/GenBank/DDBJ databases">
        <title>Pelomonas sp. PFR6 16S ribosomal RNA gene Genome sequencing and assembly.</title>
        <authorList>
            <person name="Woo H."/>
        </authorList>
    </citation>
    <scope>NUCLEOTIDE SEQUENCE [LARGE SCALE GENOMIC DNA]</scope>
    <source>
        <strain evidence="2 3">PFR6</strain>
    </source>
</reference>
<evidence type="ECO:0000313" key="3">
    <source>
        <dbReference type="Proteomes" id="UP001228044"/>
    </source>
</evidence>
<dbReference type="Gene3D" id="3.30.2350.10">
    <property type="entry name" value="Pseudouridine synthase"/>
    <property type="match status" value="1"/>
</dbReference>
<protein>
    <submittedName>
        <fullName evidence="2">Pseudouridine synthase</fullName>
    </submittedName>
</protein>
<dbReference type="SUPFAM" id="SSF55120">
    <property type="entry name" value="Pseudouridine synthase"/>
    <property type="match status" value="1"/>
</dbReference>
<dbReference type="Proteomes" id="UP001228044">
    <property type="component" value="Unassembled WGS sequence"/>
</dbReference>
<dbReference type="RefSeq" id="WP_290357333.1">
    <property type="nucleotide sequence ID" value="NZ_JAUHHC010000001.1"/>
</dbReference>
<name>A0ABT8DLZ8_9BURK</name>
<dbReference type="InterPro" id="IPR020103">
    <property type="entry name" value="PsdUridine_synth_cat_dom_sf"/>
</dbReference>
<gene>
    <name evidence="2" type="ORF">QWJ38_01845</name>
</gene>
<keyword evidence="3" id="KW-1185">Reference proteome</keyword>
<comment type="caution">
    <text evidence="2">The sequence shown here is derived from an EMBL/GenBank/DDBJ whole genome shotgun (WGS) entry which is preliminary data.</text>
</comment>
<organism evidence="2 3">
    <name type="scientific">Roseateles violae</name>
    <dbReference type="NCBI Taxonomy" id="3058042"/>
    <lineage>
        <taxon>Bacteria</taxon>
        <taxon>Pseudomonadati</taxon>
        <taxon>Pseudomonadota</taxon>
        <taxon>Betaproteobacteria</taxon>
        <taxon>Burkholderiales</taxon>
        <taxon>Sphaerotilaceae</taxon>
        <taxon>Roseateles</taxon>
    </lineage>
</organism>
<dbReference type="PANTHER" id="PTHR21600:SF84">
    <property type="entry name" value="PSEUDOURIDINE SYNTHASE RSUA_RLUA-LIKE DOMAIN-CONTAINING PROTEIN"/>
    <property type="match status" value="1"/>
</dbReference>
<dbReference type="InterPro" id="IPR006145">
    <property type="entry name" value="PsdUridine_synth_RsuA/RluA"/>
</dbReference>
<accession>A0ABT8DLZ8</accession>
<evidence type="ECO:0000259" key="1">
    <source>
        <dbReference type="Pfam" id="PF00849"/>
    </source>
</evidence>
<dbReference type="Pfam" id="PF00849">
    <property type="entry name" value="PseudoU_synth_2"/>
    <property type="match status" value="1"/>
</dbReference>
<sequence>MSRPPKLAQLPMLDGVGASAVACPPGPWPLALDFLAERLPRVERQDWRARMARGEVLDAAGRPLAPDTPYRANTRLYYYRLLAHEDAIPFEERILFRDELLLVADKPHFLPVTPKGRYVQQTLLTRLKKATGLATLTPIHRIDRETAGLVLFSIRPETRDAYQSLFRERAVAKVYEAIAPYRQDLALPMVYRSHLRERAGDAFMQMEELSGEPPNAETAIALLERLPQGLARYELRPATGQKHQLRAQLSALGLPIVGDRIYPTLQPEQAVPDYRRPLQLLAREIGFVDPCSGERRRFESGLRLGC</sequence>
<dbReference type="PROSITE" id="PS01129">
    <property type="entry name" value="PSI_RLU"/>
    <property type="match status" value="1"/>
</dbReference>
<dbReference type="EMBL" id="JAUHHC010000001">
    <property type="protein sequence ID" value="MDN3919011.1"/>
    <property type="molecule type" value="Genomic_DNA"/>
</dbReference>
<evidence type="ECO:0000313" key="2">
    <source>
        <dbReference type="EMBL" id="MDN3919011.1"/>
    </source>
</evidence>
<dbReference type="PANTHER" id="PTHR21600">
    <property type="entry name" value="MITOCHONDRIAL RNA PSEUDOURIDINE SYNTHASE"/>
    <property type="match status" value="1"/>
</dbReference>
<dbReference type="InterPro" id="IPR050188">
    <property type="entry name" value="RluA_PseudoU_synthase"/>
</dbReference>
<feature type="domain" description="Pseudouridine synthase RsuA/RluA-like" evidence="1">
    <location>
        <begin position="101"/>
        <end position="251"/>
    </location>
</feature>
<dbReference type="InterPro" id="IPR006224">
    <property type="entry name" value="PsdUridine_synth_RluA-like_CS"/>
</dbReference>
<proteinExistence type="predicted"/>